<evidence type="ECO:0000256" key="3">
    <source>
        <dbReference type="ARBA" id="ARBA00023163"/>
    </source>
</evidence>
<dbReference type="InterPro" id="IPR050679">
    <property type="entry name" value="Bact_HTH_transcr_reg"/>
</dbReference>
<dbReference type="CDD" id="cd07377">
    <property type="entry name" value="WHTH_GntR"/>
    <property type="match status" value="1"/>
</dbReference>
<dbReference type="OrthoDB" id="7363114at2"/>
<dbReference type="InterPro" id="IPR036388">
    <property type="entry name" value="WH-like_DNA-bd_sf"/>
</dbReference>
<dbReference type="PANTHER" id="PTHR44846">
    <property type="entry name" value="MANNOSYL-D-GLYCERATE TRANSPORT/METABOLISM SYSTEM REPRESSOR MNGR-RELATED"/>
    <property type="match status" value="1"/>
</dbReference>
<proteinExistence type="predicted"/>
<evidence type="ECO:0000256" key="1">
    <source>
        <dbReference type="ARBA" id="ARBA00023015"/>
    </source>
</evidence>
<dbReference type="GO" id="GO:0045892">
    <property type="term" value="P:negative regulation of DNA-templated transcription"/>
    <property type="evidence" value="ECO:0007669"/>
    <property type="project" value="TreeGrafter"/>
</dbReference>
<dbReference type="GO" id="GO:0003700">
    <property type="term" value="F:DNA-binding transcription factor activity"/>
    <property type="evidence" value="ECO:0007669"/>
    <property type="project" value="InterPro"/>
</dbReference>
<dbReference type="AlphaFoldDB" id="A0A3P8LH41"/>
<name>A0A3P8LH41_TSUPA</name>
<feature type="domain" description="HTH gntR-type" evidence="4">
    <location>
        <begin position="1"/>
        <end position="71"/>
    </location>
</feature>
<keyword evidence="3" id="KW-0804">Transcription</keyword>
<dbReference type="InterPro" id="IPR036390">
    <property type="entry name" value="WH_DNA-bd_sf"/>
</dbReference>
<dbReference type="PRINTS" id="PR00035">
    <property type="entry name" value="HTHGNTR"/>
</dbReference>
<dbReference type="InterPro" id="IPR000524">
    <property type="entry name" value="Tscrpt_reg_HTH_GntR"/>
</dbReference>
<dbReference type="Gene3D" id="1.10.10.10">
    <property type="entry name" value="Winged helix-like DNA-binding domain superfamily/Winged helix DNA-binding domain"/>
    <property type="match status" value="1"/>
</dbReference>
<evidence type="ECO:0000313" key="6">
    <source>
        <dbReference type="Proteomes" id="UP000271626"/>
    </source>
</evidence>
<dbReference type="InterPro" id="IPR028978">
    <property type="entry name" value="Chorismate_lyase_/UTRA_dom_sf"/>
</dbReference>
<sequence>MTLADETVVTLRRLADDIEGRGGTKLPPEREIAQRLGVSRATVRRAIDLLVREGRIRRVVGRTGGAYLVRSSGAEVTGFELPSGRRLARDLNTVRGVPEMLNLQGFVEGTRVVDARLVPANGAVARALEVDSETEVLSLLRVRFADADTLSLDHAYVTLGRKMIGCDFSTSLYATLQDRFGVPIVATDEIIDTVGANERTGRLLGVPLEAPLLRLERVGYDAHDRPTEYSIDLFRADRTRLRVRTTSSDTEPSSRVRFGYADR</sequence>
<dbReference type="SUPFAM" id="SSF64288">
    <property type="entry name" value="Chorismate lyase-like"/>
    <property type="match status" value="1"/>
</dbReference>
<evidence type="ECO:0000256" key="2">
    <source>
        <dbReference type="ARBA" id="ARBA00023125"/>
    </source>
</evidence>
<keyword evidence="1" id="KW-0805">Transcription regulation</keyword>
<dbReference type="PROSITE" id="PS50949">
    <property type="entry name" value="HTH_GNTR"/>
    <property type="match status" value="1"/>
</dbReference>
<dbReference type="Proteomes" id="UP000271626">
    <property type="component" value="Chromosome"/>
</dbReference>
<dbReference type="Pfam" id="PF00392">
    <property type="entry name" value="GntR"/>
    <property type="match status" value="1"/>
</dbReference>
<dbReference type="SMART" id="SM00345">
    <property type="entry name" value="HTH_GNTR"/>
    <property type="match status" value="1"/>
</dbReference>
<evidence type="ECO:0000313" key="5">
    <source>
        <dbReference type="EMBL" id="VDR41082.1"/>
    </source>
</evidence>
<protein>
    <submittedName>
        <fullName evidence="5">HTH-type transcriptional regulator frlR</fullName>
    </submittedName>
</protein>
<dbReference type="SMART" id="SM00866">
    <property type="entry name" value="UTRA"/>
    <property type="match status" value="1"/>
</dbReference>
<keyword evidence="2" id="KW-0238">DNA-binding</keyword>
<reference evidence="5 6" key="1">
    <citation type="submission" date="2018-12" db="EMBL/GenBank/DDBJ databases">
        <authorList>
            <consortium name="Pathogen Informatics"/>
        </authorList>
    </citation>
    <scope>NUCLEOTIDE SEQUENCE [LARGE SCALE GENOMIC DNA]</scope>
    <source>
        <strain evidence="5 6">NCTC10741</strain>
    </source>
</reference>
<gene>
    <name evidence="5" type="primary">frlR</name>
    <name evidence="5" type="ORF">NCTC10741_04252</name>
</gene>
<dbReference type="RefSeq" id="WP_126198220.1">
    <property type="nucleotide sequence ID" value="NZ_CP085954.1"/>
</dbReference>
<dbReference type="SUPFAM" id="SSF46785">
    <property type="entry name" value="Winged helix' DNA-binding domain"/>
    <property type="match status" value="1"/>
</dbReference>
<dbReference type="Pfam" id="PF07702">
    <property type="entry name" value="UTRA"/>
    <property type="match status" value="1"/>
</dbReference>
<dbReference type="GO" id="GO:0003677">
    <property type="term" value="F:DNA binding"/>
    <property type="evidence" value="ECO:0007669"/>
    <property type="project" value="UniProtKB-KW"/>
</dbReference>
<organism evidence="5 6">
    <name type="scientific">Tsukamurella paurometabola</name>
    <name type="common">Corynebacterium paurometabolum</name>
    <dbReference type="NCBI Taxonomy" id="2061"/>
    <lineage>
        <taxon>Bacteria</taxon>
        <taxon>Bacillati</taxon>
        <taxon>Actinomycetota</taxon>
        <taxon>Actinomycetes</taxon>
        <taxon>Mycobacteriales</taxon>
        <taxon>Tsukamurellaceae</taxon>
        <taxon>Tsukamurella</taxon>
    </lineage>
</organism>
<accession>A0A3P8LH41</accession>
<dbReference type="InterPro" id="IPR011663">
    <property type="entry name" value="UTRA"/>
</dbReference>
<dbReference type="EMBL" id="LR131273">
    <property type="protein sequence ID" value="VDR41082.1"/>
    <property type="molecule type" value="Genomic_DNA"/>
</dbReference>
<evidence type="ECO:0000259" key="4">
    <source>
        <dbReference type="PROSITE" id="PS50949"/>
    </source>
</evidence>
<dbReference type="Gene3D" id="3.40.1410.10">
    <property type="entry name" value="Chorismate lyase-like"/>
    <property type="match status" value="1"/>
</dbReference>
<dbReference type="PANTHER" id="PTHR44846:SF1">
    <property type="entry name" value="MANNOSYL-D-GLYCERATE TRANSPORT_METABOLISM SYSTEM REPRESSOR MNGR-RELATED"/>
    <property type="match status" value="1"/>
</dbReference>